<feature type="binding site" evidence="3">
    <location>
        <position position="94"/>
    </location>
    <ligand>
        <name>Cu cation</name>
        <dbReference type="ChEBI" id="CHEBI:23378"/>
    </ligand>
</feature>
<dbReference type="SUPFAM" id="SSF52833">
    <property type="entry name" value="Thioredoxin-like"/>
    <property type="match status" value="1"/>
</dbReference>
<feature type="disulfide bond" description="Redox-active" evidence="4">
    <location>
        <begin position="90"/>
        <end position="94"/>
    </location>
</feature>
<keyword evidence="3" id="KW-0479">Metal-binding</keyword>
<dbReference type="CDD" id="cd02968">
    <property type="entry name" value="SCO"/>
    <property type="match status" value="1"/>
</dbReference>
<dbReference type="Gene3D" id="3.40.30.10">
    <property type="entry name" value="Glutaredoxin"/>
    <property type="match status" value="1"/>
</dbReference>
<dbReference type="KEGG" id="tje:TJEJU_2617"/>
<dbReference type="AlphaFoldDB" id="A0A238UD25"/>
<feature type="binding site" evidence="3">
    <location>
        <position position="180"/>
    </location>
    <ligand>
        <name>Cu cation</name>
        <dbReference type="ChEBI" id="CHEBI:23378"/>
    </ligand>
</feature>
<dbReference type="InterPro" id="IPR013766">
    <property type="entry name" value="Thioredoxin_domain"/>
</dbReference>
<keyword evidence="4" id="KW-1015">Disulfide bond</keyword>
<feature type="binding site" evidence="3">
    <location>
        <position position="90"/>
    </location>
    <ligand>
        <name>Cu cation</name>
        <dbReference type="ChEBI" id="CHEBI:23378"/>
    </ligand>
</feature>
<evidence type="ECO:0000256" key="3">
    <source>
        <dbReference type="PIRSR" id="PIRSR603782-1"/>
    </source>
</evidence>
<dbReference type="PANTHER" id="PTHR12151">
    <property type="entry name" value="ELECTRON TRANSPORT PROTIN SCO1/SENC FAMILY MEMBER"/>
    <property type="match status" value="1"/>
</dbReference>
<dbReference type="RefSeq" id="WP_095072730.1">
    <property type="nucleotide sequence ID" value="NZ_LT899436.1"/>
</dbReference>
<feature type="domain" description="Thioredoxin" evidence="5">
    <location>
        <begin position="52"/>
        <end position="217"/>
    </location>
</feature>
<dbReference type="InterPro" id="IPR036249">
    <property type="entry name" value="Thioredoxin-like_sf"/>
</dbReference>
<evidence type="ECO:0000259" key="5">
    <source>
        <dbReference type="PROSITE" id="PS51352"/>
    </source>
</evidence>
<evidence type="ECO:0000256" key="2">
    <source>
        <dbReference type="ARBA" id="ARBA00023008"/>
    </source>
</evidence>
<protein>
    <recommendedName>
        <fullName evidence="5">Thioredoxin domain-containing protein</fullName>
    </recommendedName>
</protein>
<dbReference type="OrthoDB" id="9811998at2"/>
<comment type="similarity">
    <text evidence="1">Belongs to the SCO1/2 family.</text>
</comment>
<evidence type="ECO:0000313" key="6">
    <source>
        <dbReference type="EMBL" id="SNR16300.1"/>
    </source>
</evidence>
<dbReference type="Proteomes" id="UP000215214">
    <property type="component" value="Chromosome TJEJU"/>
</dbReference>
<accession>A0A238UD25</accession>
<dbReference type="PROSITE" id="PS51352">
    <property type="entry name" value="THIOREDOXIN_2"/>
    <property type="match status" value="1"/>
</dbReference>
<evidence type="ECO:0000256" key="1">
    <source>
        <dbReference type="ARBA" id="ARBA00010996"/>
    </source>
</evidence>
<proteinExistence type="inferred from homology"/>
<dbReference type="InterPro" id="IPR003782">
    <property type="entry name" value="SCO1/SenC"/>
</dbReference>
<dbReference type="EMBL" id="LT899436">
    <property type="protein sequence ID" value="SNR16300.1"/>
    <property type="molecule type" value="Genomic_DNA"/>
</dbReference>
<name>A0A238UD25_9FLAO</name>
<evidence type="ECO:0000313" key="7">
    <source>
        <dbReference type="Proteomes" id="UP000215214"/>
    </source>
</evidence>
<keyword evidence="7" id="KW-1185">Reference proteome</keyword>
<gene>
    <name evidence="6" type="ORF">TJEJU_2617</name>
</gene>
<keyword evidence="2 3" id="KW-0186">Copper</keyword>
<dbReference type="GO" id="GO:0046872">
    <property type="term" value="F:metal ion binding"/>
    <property type="evidence" value="ECO:0007669"/>
    <property type="project" value="UniProtKB-KW"/>
</dbReference>
<sequence length="219" mass="25302">MKVINRTILWICTALFCVSCKKEVKVDKTVTLPFFNSAVFTPEWISEDSKEYNTIHKIGDFSLINQEGETITNENYKGKIYVADFFFVSCPGICPVLEKNMSTLQEKYKKDADVQLLSHTVMPVKDSVPVLKQYALENGIDSEKWNLVTGDKELIYDLARTSYFADEDFVKTQDKDAFIHTENFILVDKRGRIRGVYNGTIQLEIKRLIRHIDLLKKEI</sequence>
<reference evidence="6 7" key="1">
    <citation type="submission" date="2017-07" db="EMBL/GenBank/DDBJ databases">
        <authorList>
            <person name="Sun Z.S."/>
            <person name="Albrecht U."/>
            <person name="Echele G."/>
            <person name="Lee C.C."/>
        </authorList>
    </citation>
    <scope>NUCLEOTIDE SEQUENCE [LARGE SCALE GENOMIC DNA]</scope>
    <source>
        <strain evidence="7">type strain: KCTC 22618</strain>
    </source>
</reference>
<dbReference type="Pfam" id="PF02630">
    <property type="entry name" value="SCO1-SenC"/>
    <property type="match status" value="1"/>
</dbReference>
<evidence type="ECO:0000256" key="4">
    <source>
        <dbReference type="PIRSR" id="PIRSR603782-2"/>
    </source>
</evidence>
<dbReference type="PANTHER" id="PTHR12151:SF25">
    <property type="entry name" value="LINALOOL DEHYDRATASE_ISOMERASE DOMAIN-CONTAINING PROTEIN"/>
    <property type="match status" value="1"/>
</dbReference>
<organism evidence="6 7">
    <name type="scientific">Tenacibaculum jejuense</name>
    <dbReference type="NCBI Taxonomy" id="584609"/>
    <lineage>
        <taxon>Bacteria</taxon>
        <taxon>Pseudomonadati</taxon>
        <taxon>Bacteroidota</taxon>
        <taxon>Flavobacteriia</taxon>
        <taxon>Flavobacteriales</taxon>
        <taxon>Flavobacteriaceae</taxon>
        <taxon>Tenacibaculum</taxon>
    </lineage>
</organism>